<gene>
    <name evidence="3" type="ORF">DBRI00130_LOCUS43083</name>
</gene>
<dbReference type="PANTHER" id="PTHR44068:SF4">
    <property type="entry name" value="S-ADENOSYL-METHIONINE-STEROL-C-METHYLTRANSFERAS (AFU_ORTHOLOGUE AFUA_4G09190)"/>
    <property type="match status" value="1"/>
</dbReference>
<evidence type="ECO:0000256" key="1">
    <source>
        <dbReference type="ARBA" id="ARBA00022679"/>
    </source>
</evidence>
<dbReference type="PANTHER" id="PTHR44068">
    <property type="entry name" value="ZGC:194242"/>
    <property type="match status" value="1"/>
</dbReference>
<dbReference type="AlphaFoldDB" id="A0A6V2Q228"/>
<dbReference type="Pfam" id="PF08241">
    <property type="entry name" value="Methyltransf_11"/>
    <property type="match status" value="1"/>
</dbReference>
<dbReference type="GO" id="GO:0005783">
    <property type="term" value="C:endoplasmic reticulum"/>
    <property type="evidence" value="ECO:0007669"/>
    <property type="project" value="TreeGrafter"/>
</dbReference>
<sequence>MPPPEPATLKSFGFSGFFLTALLSSLSYFNVDTYRLTTRFNALQSLFTLNQTEIDRFMASYALFDGDWSNDNGKSEAQIVDYYHVLNHLCALGNVEKMYIPPFMDGSVNLAANQELFERKMMEDIGLTLDGNNDDKNVLELGCGRGRISAHTARETGAHVFGMNIDPSQIANAKSYAEHTGLGNRTDFRVQSFNDLPFPFPDNYFDASYQVQAFSYALDKEALFKEIYRVLKPGAKFSYLDWVLLDAFEPGNKEHEKAIRHLTPLLGAVDTVHYKEVEDAMKKAGFKILLSEEASRGEKGIQGPLIQTERETFAWVGTFSKYFLPKRFTMMLERMDEGVQTFIDVDEMRLGTTSYQIVLEKPGAQCDA</sequence>
<dbReference type="GO" id="GO:0003838">
    <property type="term" value="F:sterol 24-C-methyltransferase activity"/>
    <property type="evidence" value="ECO:0007669"/>
    <property type="project" value="TreeGrafter"/>
</dbReference>
<keyword evidence="1" id="KW-0808">Transferase</keyword>
<evidence type="ECO:0000313" key="3">
    <source>
        <dbReference type="EMBL" id="CAE4666336.1"/>
    </source>
</evidence>
<name>A0A6V2Q228_9STRA</name>
<reference evidence="3" key="1">
    <citation type="submission" date="2021-01" db="EMBL/GenBank/DDBJ databases">
        <authorList>
            <person name="Corre E."/>
            <person name="Pelletier E."/>
            <person name="Niang G."/>
            <person name="Scheremetjew M."/>
            <person name="Finn R."/>
            <person name="Kale V."/>
            <person name="Holt S."/>
            <person name="Cochrane G."/>
            <person name="Meng A."/>
            <person name="Brown T."/>
            <person name="Cohen L."/>
        </authorList>
    </citation>
    <scope>NUCLEOTIDE SEQUENCE</scope>
    <source>
        <strain evidence="3">GSO104</strain>
    </source>
</reference>
<dbReference type="SUPFAM" id="SSF53335">
    <property type="entry name" value="S-adenosyl-L-methionine-dependent methyltransferases"/>
    <property type="match status" value="1"/>
</dbReference>
<dbReference type="InterPro" id="IPR013216">
    <property type="entry name" value="Methyltransf_11"/>
</dbReference>
<accession>A0A6V2Q228</accession>
<proteinExistence type="predicted"/>
<dbReference type="GO" id="GO:0006696">
    <property type="term" value="P:ergosterol biosynthetic process"/>
    <property type="evidence" value="ECO:0007669"/>
    <property type="project" value="TreeGrafter"/>
</dbReference>
<dbReference type="EMBL" id="HBNS01059890">
    <property type="protein sequence ID" value="CAE4666336.1"/>
    <property type="molecule type" value="Transcribed_RNA"/>
</dbReference>
<dbReference type="Gene3D" id="3.40.50.150">
    <property type="entry name" value="Vaccinia Virus protein VP39"/>
    <property type="match status" value="1"/>
</dbReference>
<protein>
    <recommendedName>
        <fullName evidence="2">Methyltransferase type 11 domain-containing protein</fullName>
    </recommendedName>
</protein>
<dbReference type="InterPro" id="IPR029063">
    <property type="entry name" value="SAM-dependent_MTases_sf"/>
</dbReference>
<dbReference type="CDD" id="cd02440">
    <property type="entry name" value="AdoMet_MTases"/>
    <property type="match status" value="1"/>
</dbReference>
<evidence type="ECO:0000259" key="2">
    <source>
        <dbReference type="Pfam" id="PF08241"/>
    </source>
</evidence>
<feature type="domain" description="Methyltransferase type 11" evidence="2">
    <location>
        <begin position="139"/>
        <end position="237"/>
    </location>
</feature>
<dbReference type="InterPro" id="IPR050447">
    <property type="entry name" value="Erg6_SMT_methyltransf"/>
</dbReference>
<organism evidence="3">
    <name type="scientific">Ditylum brightwellii</name>
    <dbReference type="NCBI Taxonomy" id="49249"/>
    <lineage>
        <taxon>Eukaryota</taxon>
        <taxon>Sar</taxon>
        <taxon>Stramenopiles</taxon>
        <taxon>Ochrophyta</taxon>
        <taxon>Bacillariophyta</taxon>
        <taxon>Mediophyceae</taxon>
        <taxon>Lithodesmiophycidae</taxon>
        <taxon>Lithodesmiales</taxon>
        <taxon>Lithodesmiaceae</taxon>
        <taxon>Ditylum</taxon>
    </lineage>
</organism>